<dbReference type="Proteomes" id="UP000287651">
    <property type="component" value="Unassembled WGS sequence"/>
</dbReference>
<feature type="region of interest" description="Disordered" evidence="1">
    <location>
        <begin position="73"/>
        <end position="113"/>
    </location>
</feature>
<dbReference type="PANTHER" id="PTHR35750">
    <property type="entry name" value="PHOSPHOLIPID HYDROPEROXIDE GLUTATHIONE PEROXIDASE"/>
    <property type="match status" value="1"/>
</dbReference>
<evidence type="ECO:0000256" key="1">
    <source>
        <dbReference type="SAM" id="MobiDB-lite"/>
    </source>
</evidence>
<protein>
    <submittedName>
        <fullName evidence="2">Uncharacterized protein</fullName>
    </submittedName>
</protein>
<accession>A0A426Y0X2</accession>
<dbReference type="PANTHER" id="PTHR35750:SF1">
    <property type="entry name" value="PHOSPHOLIPID HYDROPEROXIDE GLUTATHIONE PEROXIDASE"/>
    <property type="match status" value="1"/>
</dbReference>
<evidence type="ECO:0000313" key="3">
    <source>
        <dbReference type="Proteomes" id="UP000287651"/>
    </source>
</evidence>
<feature type="non-terminal residue" evidence="2">
    <location>
        <position position="1"/>
    </location>
</feature>
<name>A0A426Y0X2_ENSVE</name>
<dbReference type="EMBL" id="AMZH03015884">
    <property type="protein sequence ID" value="RRT45362.1"/>
    <property type="molecule type" value="Genomic_DNA"/>
</dbReference>
<organism evidence="2 3">
    <name type="scientific">Ensete ventricosum</name>
    <name type="common">Abyssinian banana</name>
    <name type="synonym">Musa ensete</name>
    <dbReference type="NCBI Taxonomy" id="4639"/>
    <lineage>
        <taxon>Eukaryota</taxon>
        <taxon>Viridiplantae</taxon>
        <taxon>Streptophyta</taxon>
        <taxon>Embryophyta</taxon>
        <taxon>Tracheophyta</taxon>
        <taxon>Spermatophyta</taxon>
        <taxon>Magnoliopsida</taxon>
        <taxon>Liliopsida</taxon>
        <taxon>Zingiberales</taxon>
        <taxon>Musaceae</taxon>
        <taxon>Ensete</taxon>
    </lineage>
</organism>
<sequence length="113" mass="12163">GATRPPRAAARGFSALAPVAVERPSVGPVIVPCDPGEGGIQAALLGTNGGCVMDEYGDVADEFLSEVIQAADRPHHLSSRRSTTPKFQPQPPWYKRRLRMDEDNQIAPPKFQA</sequence>
<reference evidence="2 3" key="1">
    <citation type="journal article" date="2014" name="Agronomy (Basel)">
        <title>A Draft Genome Sequence for Ensete ventricosum, the Drought-Tolerant Tree Against Hunger.</title>
        <authorList>
            <person name="Harrison J."/>
            <person name="Moore K.A."/>
            <person name="Paszkiewicz K."/>
            <person name="Jones T."/>
            <person name="Grant M."/>
            <person name="Ambacheew D."/>
            <person name="Muzemil S."/>
            <person name="Studholme D.J."/>
        </authorList>
    </citation>
    <scope>NUCLEOTIDE SEQUENCE [LARGE SCALE GENOMIC DNA]</scope>
</reference>
<gene>
    <name evidence="2" type="ORF">B296_00055183</name>
</gene>
<proteinExistence type="predicted"/>
<comment type="caution">
    <text evidence="2">The sequence shown here is derived from an EMBL/GenBank/DDBJ whole genome shotgun (WGS) entry which is preliminary data.</text>
</comment>
<dbReference type="AlphaFoldDB" id="A0A426Y0X2"/>
<evidence type="ECO:0000313" key="2">
    <source>
        <dbReference type="EMBL" id="RRT45362.1"/>
    </source>
</evidence>